<name>A0ABP5DSA3_9PSEU</name>
<dbReference type="Proteomes" id="UP001501116">
    <property type="component" value="Unassembled WGS sequence"/>
</dbReference>
<reference evidence="3" key="1">
    <citation type="journal article" date="2019" name="Int. J. Syst. Evol. Microbiol.">
        <title>The Global Catalogue of Microorganisms (GCM) 10K type strain sequencing project: providing services to taxonomists for standard genome sequencing and annotation.</title>
        <authorList>
            <consortium name="The Broad Institute Genomics Platform"/>
            <consortium name="The Broad Institute Genome Sequencing Center for Infectious Disease"/>
            <person name="Wu L."/>
            <person name="Ma J."/>
        </authorList>
    </citation>
    <scope>NUCLEOTIDE SEQUENCE [LARGE SCALE GENOMIC DNA]</scope>
    <source>
        <strain evidence="3">JCM 14545</strain>
    </source>
</reference>
<dbReference type="Pfam" id="PF13560">
    <property type="entry name" value="HTH_31"/>
    <property type="match status" value="1"/>
</dbReference>
<keyword evidence="3" id="KW-1185">Reference proteome</keyword>
<protein>
    <submittedName>
        <fullName evidence="2">Helix-turn-helix transcriptional regulator</fullName>
    </submittedName>
</protein>
<dbReference type="InterPro" id="IPR010982">
    <property type="entry name" value="Lambda_DNA-bd_dom_sf"/>
</dbReference>
<dbReference type="SUPFAM" id="SSF47413">
    <property type="entry name" value="lambda repressor-like DNA-binding domains"/>
    <property type="match status" value="1"/>
</dbReference>
<dbReference type="EMBL" id="BAAANN010000041">
    <property type="protein sequence ID" value="GAA1984829.1"/>
    <property type="molecule type" value="Genomic_DNA"/>
</dbReference>
<dbReference type="InterPro" id="IPR001387">
    <property type="entry name" value="Cro/C1-type_HTH"/>
</dbReference>
<gene>
    <name evidence="2" type="ORF">GCM10009754_72850</name>
</gene>
<evidence type="ECO:0000259" key="1">
    <source>
        <dbReference type="Pfam" id="PF19054"/>
    </source>
</evidence>
<dbReference type="CDD" id="cd00093">
    <property type="entry name" value="HTH_XRE"/>
    <property type="match status" value="1"/>
</dbReference>
<dbReference type="Gene3D" id="1.10.260.40">
    <property type="entry name" value="lambda repressor-like DNA-binding domains"/>
    <property type="match status" value="1"/>
</dbReference>
<organism evidence="2 3">
    <name type="scientific">Amycolatopsis minnesotensis</name>
    <dbReference type="NCBI Taxonomy" id="337894"/>
    <lineage>
        <taxon>Bacteria</taxon>
        <taxon>Bacillati</taxon>
        <taxon>Actinomycetota</taxon>
        <taxon>Actinomycetes</taxon>
        <taxon>Pseudonocardiales</taxon>
        <taxon>Pseudonocardiaceae</taxon>
        <taxon>Amycolatopsis</taxon>
    </lineage>
</organism>
<dbReference type="InterPro" id="IPR043917">
    <property type="entry name" value="DUF5753"/>
</dbReference>
<comment type="caution">
    <text evidence="2">The sequence shown here is derived from an EMBL/GenBank/DDBJ whole genome shotgun (WGS) entry which is preliminary data.</text>
</comment>
<accession>A0ABP5DSA3</accession>
<proteinExistence type="predicted"/>
<sequence length="291" mass="32369">MKDTGQQDSSVRARELGHALKLARQRANLTGRALSQKLSWPHGKLSFIENGRRPITEAEVAAWLASCGPLIPEEYERLRSMAKEPDTGYRACPHDPELPARFRSLLVQENAAREVTAYEPLVVPGPLQTEDYVRALVGWSTPLPPSQQEARVLAGLQRQEMLHARGGPDRTFFVQESALRMKLGDARTMYEQILFLVLASSEGLCPVRVVPNSAGPFRALGGGFRLMDFDECPTVAYTEGSSAGVFLERPADIVRYRGYFSRLENAALNREESRAWLLDLASSYERAANGH</sequence>
<feature type="domain" description="DUF5753" evidence="1">
    <location>
        <begin position="102"/>
        <end position="278"/>
    </location>
</feature>
<dbReference type="RefSeq" id="WP_344429485.1">
    <property type="nucleotide sequence ID" value="NZ_BAAANN010000041.1"/>
</dbReference>
<dbReference type="Pfam" id="PF19054">
    <property type="entry name" value="DUF5753"/>
    <property type="match status" value="1"/>
</dbReference>
<evidence type="ECO:0000313" key="2">
    <source>
        <dbReference type="EMBL" id="GAA1984829.1"/>
    </source>
</evidence>
<evidence type="ECO:0000313" key="3">
    <source>
        <dbReference type="Proteomes" id="UP001501116"/>
    </source>
</evidence>